<gene>
    <name evidence="2" type="ORF">HINF_LOCUS40211</name>
    <name evidence="3" type="ORF">HINF_LOCUS8466</name>
</gene>
<keyword evidence="1" id="KW-0812">Transmembrane</keyword>
<dbReference type="Proteomes" id="UP001642409">
    <property type="component" value="Unassembled WGS sequence"/>
</dbReference>
<reference evidence="3 4" key="2">
    <citation type="submission" date="2024-07" db="EMBL/GenBank/DDBJ databases">
        <authorList>
            <person name="Akdeniz Z."/>
        </authorList>
    </citation>
    <scope>NUCLEOTIDE SEQUENCE [LARGE SCALE GENOMIC DNA]</scope>
</reference>
<reference evidence="2" key="1">
    <citation type="submission" date="2023-06" db="EMBL/GenBank/DDBJ databases">
        <authorList>
            <person name="Kurt Z."/>
        </authorList>
    </citation>
    <scope>NUCLEOTIDE SEQUENCE</scope>
</reference>
<keyword evidence="1" id="KW-0472">Membrane</keyword>
<evidence type="ECO:0000313" key="3">
    <source>
        <dbReference type="EMBL" id="CAL5985005.1"/>
    </source>
</evidence>
<evidence type="ECO:0000313" key="2">
    <source>
        <dbReference type="EMBL" id="CAI9952566.1"/>
    </source>
</evidence>
<organism evidence="2">
    <name type="scientific">Hexamita inflata</name>
    <dbReference type="NCBI Taxonomy" id="28002"/>
    <lineage>
        <taxon>Eukaryota</taxon>
        <taxon>Metamonada</taxon>
        <taxon>Diplomonadida</taxon>
        <taxon>Hexamitidae</taxon>
        <taxon>Hexamitinae</taxon>
        <taxon>Hexamita</taxon>
    </lineage>
</organism>
<evidence type="ECO:0000256" key="1">
    <source>
        <dbReference type="SAM" id="Phobius"/>
    </source>
</evidence>
<name>A0AA86Q8J4_9EUKA</name>
<dbReference type="EMBL" id="CATOUU010000834">
    <property type="protein sequence ID" value="CAI9952566.1"/>
    <property type="molecule type" value="Genomic_DNA"/>
</dbReference>
<sequence>MSPVEVRQEPEPIIVISEDRFFMAFAEDETEELRWMKLSGTHIFNQEIDPCFIPNHLIGVVIYQNSNLAMYLSWLHFLYLYYAATFVSIQLAFKGVENGNSLISKQASPLLARLCSNLITINIFK</sequence>
<feature type="transmembrane region" description="Helical" evidence="1">
    <location>
        <begin position="74"/>
        <end position="93"/>
    </location>
</feature>
<proteinExistence type="predicted"/>
<keyword evidence="4" id="KW-1185">Reference proteome</keyword>
<dbReference type="AlphaFoldDB" id="A0AA86Q8J4"/>
<accession>A0AA86Q8J4</accession>
<comment type="caution">
    <text evidence="2">The sequence shown here is derived from an EMBL/GenBank/DDBJ whole genome shotgun (WGS) entry which is preliminary data.</text>
</comment>
<protein>
    <submittedName>
        <fullName evidence="3">Hypothetical_protein</fullName>
    </submittedName>
</protein>
<evidence type="ECO:0000313" key="4">
    <source>
        <dbReference type="Proteomes" id="UP001642409"/>
    </source>
</evidence>
<keyword evidence="1" id="KW-1133">Transmembrane helix</keyword>
<dbReference type="EMBL" id="CAXDID020000018">
    <property type="protein sequence ID" value="CAL5985005.1"/>
    <property type="molecule type" value="Genomic_DNA"/>
</dbReference>